<accession>A0A1Y2G4C8</accession>
<feature type="compositionally biased region" description="Basic residues" evidence="1">
    <location>
        <begin position="243"/>
        <end position="254"/>
    </location>
</feature>
<dbReference type="InParanoid" id="A0A1Y2G4C8"/>
<feature type="compositionally biased region" description="Low complexity" evidence="1">
    <location>
        <begin position="224"/>
        <end position="237"/>
    </location>
</feature>
<feature type="region of interest" description="Disordered" evidence="1">
    <location>
        <begin position="350"/>
        <end position="443"/>
    </location>
</feature>
<feature type="compositionally biased region" description="Low complexity" evidence="1">
    <location>
        <begin position="163"/>
        <end position="174"/>
    </location>
</feature>
<feature type="compositionally biased region" description="Low complexity" evidence="1">
    <location>
        <begin position="388"/>
        <end position="397"/>
    </location>
</feature>
<dbReference type="EMBL" id="MCGR01000001">
    <property type="protein sequence ID" value="ORY92783.1"/>
    <property type="molecule type" value="Genomic_DNA"/>
</dbReference>
<sequence length="563" mass="59888">MLGGRWRLRWSRPSKGAHGLRPPADLSLQPFPFLLNIFGSSIAMSTFDARPTSWIDVEGKAAGLQRGSSGFNEPEWSTSVQLSSTSLAHMSAPASSAAPYSSWQPLAWEPSPTGGLHPSLPSPSLVDGAISPTTTTAPLLYNDQGWPAPHQTLPTSHGWAQAPSSSSLQSPSFSPNAPFEVALAPSPAQVFTLPINPPSRRPIPLRRQTSTQVEPPAAEARFPSSSAAASSISSSIAQPHQRWSLHGHPAHHQVLRPTPQDVYGSPSHPSPPPQAGPPSSSSSHLWLPEQHVRAQSWDGSDITPRAQPAQYGWDAIAATLPLVSPGLVGAPSELPPPPFAAAVADNARGSWASTDDSASPLPGPSAELWKHSPAPTSRSELYPPPPLGSSLGLTELSDTPPSPPPSSSLPIKSRIKEVNSPKRPKKPRRRKSESAASNSGPRRHVCELCDGRVAFSRPSALRTHLVSFISLLSFSRAIADPPHLSQLTHTRARGSFSPLPAPLLPSLTFPTAQQITSASPVVEDSPSCPTSPVTASYTPRKLPKPSRWREPLELLESRNSIGR</sequence>
<feature type="compositionally biased region" description="Basic residues" evidence="1">
    <location>
        <begin position="422"/>
        <end position="431"/>
    </location>
</feature>
<reference evidence="2 3" key="1">
    <citation type="submission" date="2016-07" db="EMBL/GenBank/DDBJ databases">
        <title>Pervasive Adenine N6-methylation of Active Genes in Fungi.</title>
        <authorList>
            <consortium name="DOE Joint Genome Institute"/>
            <person name="Mondo S.J."/>
            <person name="Dannebaum R.O."/>
            <person name="Kuo R.C."/>
            <person name="Labutti K."/>
            <person name="Haridas S."/>
            <person name="Kuo A."/>
            <person name="Salamov A."/>
            <person name="Ahrendt S.R."/>
            <person name="Lipzen A."/>
            <person name="Sullivan W."/>
            <person name="Andreopoulos W.B."/>
            <person name="Clum A."/>
            <person name="Lindquist E."/>
            <person name="Daum C."/>
            <person name="Ramamoorthy G.K."/>
            <person name="Gryganskyi A."/>
            <person name="Culley D."/>
            <person name="Magnuson J.K."/>
            <person name="James T.Y."/>
            <person name="O'Malley M.A."/>
            <person name="Stajich J.E."/>
            <person name="Spatafora J.W."/>
            <person name="Visel A."/>
            <person name="Grigoriev I.V."/>
        </authorList>
    </citation>
    <scope>NUCLEOTIDE SEQUENCE [LARGE SCALE GENOMIC DNA]</scope>
    <source>
        <strain evidence="2 3">62-1032</strain>
    </source>
</reference>
<keyword evidence="3" id="KW-1185">Reference proteome</keyword>
<feature type="region of interest" description="Disordered" evidence="1">
    <location>
        <begin position="518"/>
        <end position="545"/>
    </location>
</feature>
<evidence type="ECO:0000313" key="2">
    <source>
        <dbReference type="EMBL" id="ORY92783.1"/>
    </source>
</evidence>
<comment type="caution">
    <text evidence="2">The sequence shown here is derived from an EMBL/GenBank/DDBJ whole genome shotgun (WGS) entry which is preliminary data.</text>
</comment>
<dbReference type="Proteomes" id="UP000193467">
    <property type="component" value="Unassembled WGS sequence"/>
</dbReference>
<gene>
    <name evidence="2" type="ORF">BCR35DRAFT_8300</name>
</gene>
<evidence type="ECO:0000256" key="1">
    <source>
        <dbReference type="SAM" id="MobiDB-lite"/>
    </source>
</evidence>
<feature type="region of interest" description="Disordered" evidence="1">
    <location>
        <begin position="136"/>
        <end position="174"/>
    </location>
</feature>
<organism evidence="2 3">
    <name type="scientific">Leucosporidium creatinivorum</name>
    <dbReference type="NCBI Taxonomy" id="106004"/>
    <lineage>
        <taxon>Eukaryota</taxon>
        <taxon>Fungi</taxon>
        <taxon>Dikarya</taxon>
        <taxon>Basidiomycota</taxon>
        <taxon>Pucciniomycotina</taxon>
        <taxon>Microbotryomycetes</taxon>
        <taxon>Leucosporidiales</taxon>
        <taxon>Leucosporidium</taxon>
    </lineage>
</organism>
<protein>
    <submittedName>
        <fullName evidence="2">Uncharacterized protein</fullName>
    </submittedName>
</protein>
<dbReference type="AlphaFoldDB" id="A0A1Y2G4C8"/>
<name>A0A1Y2G4C8_9BASI</name>
<feature type="region of interest" description="Disordered" evidence="1">
    <location>
        <begin position="191"/>
        <end position="284"/>
    </location>
</feature>
<feature type="compositionally biased region" description="Polar residues" evidence="1">
    <location>
        <begin position="527"/>
        <end position="537"/>
    </location>
</feature>
<proteinExistence type="predicted"/>
<evidence type="ECO:0000313" key="3">
    <source>
        <dbReference type="Proteomes" id="UP000193467"/>
    </source>
</evidence>